<dbReference type="PROSITE" id="PS51318">
    <property type="entry name" value="TAT"/>
    <property type="match status" value="1"/>
</dbReference>
<sequence>MTASITRRGFLAAGAVGAAMVG</sequence>
<dbReference type="InterPro" id="IPR006311">
    <property type="entry name" value="TAT_signal"/>
</dbReference>
<evidence type="ECO:0008006" key="3">
    <source>
        <dbReference type="Google" id="ProtNLM"/>
    </source>
</evidence>
<dbReference type="InterPro" id="IPR019546">
    <property type="entry name" value="TAT_signal_bac_arc"/>
</dbReference>
<gene>
    <name evidence="1" type="ORF">DMP09_16460</name>
</gene>
<comment type="caution">
    <text evidence="1">The sequence shown here is derived from an EMBL/GenBank/DDBJ whole genome shotgun (WGS) entry which is preliminary data.</text>
</comment>
<dbReference type="AlphaFoldDB" id="A0A3N0IRH8"/>
<evidence type="ECO:0000313" key="2">
    <source>
        <dbReference type="Proteomes" id="UP000270112"/>
    </source>
</evidence>
<feature type="non-terminal residue" evidence="1">
    <location>
        <position position="22"/>
    </location>
</feature>
<proteinExistence type="predicted"/>
<protein>
    <recommendedName>
        <fullName evidence="3">Twin-arginine translocation signal domain-containing protein</fullName>
    </recommendedName>
</protein>
<reference evidence="2" key="1">
    <citation type="submission" date="2018-05" db="EMBL/GenBank/DDBJ databases">
        <title>Genome Sequencing of selected type strains of the family Eggerthellaceae.</title>
        <authorList>
            <person name="Danylec N."/>
            <person name="Stoll D.A."/>
            <person name="Doetsch A."/>
            <person name="Huch M."/>
        </authorList>
    </citation>
    <scope>NUCLEOTIDE SEQUENCE [LARGE SCALE GENOMIC DNA]</scope>
    <source>
        <strain evidence="2">DSM 16107</strain>
    </source>
</reference>
<accession>A0A3N0IRH8</accession>
<dbReference type="EMBL" id="QICC01000120">
    <property type="protein sequence ID" value="RNM39605.1"/>
    <property type="molecule type" value="Genomic_DNA"/>
</dbReference>
<organism evidence="1 2">
    <name type="scientific">Eggerthella sinensis</name>
    <dbReference type="NCBI Taxonomy" id="242230"/>
    <lineage>
        <taxon>Bacteria</taxon>
        <taxon>Bacillati</taxon>
        <taxon>Actinomycetota</taxon>
        <taxon>Coriobacteriia</taxon>
        <taxon>Eggerthellales</taxon>
        <taxon>Eggerthellaceae</taxon>
        <taxon>Eggerthella</taxon>
    </lineage>
</organism>
<evidence type="ECO:0000313" key="1">
    <source>
        <dbReference type="EMBL" id="RNM39605.1"/>
    </source>
</evidence>
<dbReference type="Proteomes" id="UP000270112">
    <property type="component" value="Unassembled WGS sequence"/>
</dbReference>
<dbReference type="NCBIfam" id="TIGR01409">
    <property type="entry name" value="TAT_signal_seq"/>
    <property type="match status" value="1"/>
</dbReference>
<name>A0A3N0IRH8_9ACTN</name>